<dbReference type="Pfam" id="PF13516">
    <property type="entry name" value="LRR_6"/>
    <property type="match status" value="1"/>
</dbReference>
<dbReference type="Pfam" id="PF25372">
    <property type="entry name" value="DUF7885"/>
    <property type="match status" value="1"/>
</dbReference>
<dbReference type="GO" id="GO:0031146">
    <property type="term" value="P:SCF-dependent proteasomal ubiquitin-dependent protein catabolic process"/>
    <property type="evidence" value="ECO:0007669"/>
    <property type="project" value="TreeGrafter"/>
</dbReference>
<feature type="domain" description="F-box/LRR-repeat protein 15-like leucin rich repeat" evidence="1">
    <location>
        <begin position="359"/>
        <end position="444"/>
    </location>
</feature>
<name>A0A397S594_9GLOM</name>
<dbReference type="STRING" id="658196.A0A397S594"/>
<dbReference type="PANTHER" id="PTHR13318">
    <property type="entry name" value="PARTNER OF PAIRED, ISOFORM B-RELATED"/>
    <property type="match status" value="1"/>
</dbReference>
<dbReference type="InterPro" id="IPR001611">
    <property type="entry name" value="Leu-rich_rpt"/>
</dbReference>
<proteinExistence type="predicted"/>
<keyword evidence="3" id="KW-1185">Reference proteome</keyword>
<dbReference type="SMART" id="SM00367">
    <property type="entry name" value="LRR_CC"/>
    <property type="match status" value="10"/>
</dbReference>
<dbReference type="GO" id="GO:0019005">
    <property type="term" value="C:SCF ubiquitin ligase complex"/>
    <property type="evidence" value="ECO:0007669"/>
    <property type="project" value="TreeGrafter"/>
</dbReference>
<dbReference type="EMBL" id="QKYT01001104">
    <property type="protein sequence ID" value="RIA79896.1"/>
    <property type="molecule type" value="Genomic_DNA"/>
</dbReference>
<comment type="caution">
    <text evidence="2">The sequence shown here is derived from an EMBL/GenBank/DDBJ whole genome shotgun (WGS) entry which is preliminary data.</text>
</comment>
<evidence type="ECO:0000313" key="3">
    <source>
        <dbReference type="Proteomes" id="UP000265703"/>
    </source>
</evidence>
<protein>
    <recommendedName>
        <fullName evidence="1">F-box/LRR-repeat protein 15-like leucin rich repeat domain-containing protein</fullName>
    </recommendedName>
</protein>
<evidence type="ECO:0000313" key="2">
    <source>
        <dbReference type="EMBL" id="RIA79896.1"/>
    </source>
</evidence>
<dbReference type="AlphaFoldDB" id="A0A397S594"/>
<evidence type="ECO:0000259" key="1">
    <source>
        <dbReference type="Pfam" id="PF25372"/>
    </source>
</evidence>
<gene>
    <name evidence="2" type="ORF">C1645_839679</name>
</gene>
<dbReference type="Proteomes" id="UP000265703">
    <property type="component" value="Unassembled WGS sequence"/>
</dbReference>
<dbReference type="OrthoDB" id="10257471at2759"/>
<dbReference type="InterPro" id="IPR006553">
    <property type="entry name" value="Leu-rich_rpt_Cys-con_subtyp"/>
</dbReference>
<sequence length="469" mass="52572">MVCVNCVVEENIPIEASIDTSTDVNCISQKHIGELGITIHSESNSIVTPDASYSTLGKVDLHISFNDGEKHKSTPVKFIVLGPDWPGPDLILGDTAYIIYGAFRCYKFTGTIGADSIFPSDNNSYCAEHSQLERFIKLVCGERKPTYSSNVAYLEITYYHSLSDKKINGIVSLCPNIVYLNFKASTGFSDDVLNLIAEVYPNLIYLNLWDTRAITDKGLCEIARSCYKLEYLDISYCKDVTDKSLVEIAGNCYNLQEFYFAKAHWITDKSKLKTISWSKCKLAISETAIINIAHSYPNILRLDLLECSFITDTAIKEIAKSCPRLEHLNLGVCGLISEDTICIIARSCRNLRYLDLMQCFISNRDIKEIAKSCHKLEHLDIYGCDSVTDSGIRAIARSCPKLKYLDLDNSEIGNSAIREIARSCHNLKFLGLECCSGISRKVLEKLDRNIKIEWPDSDSDNDSVSDPER</sequence>
<dbReference type="Gene3D" id="3.80.10.10">
    <property type="entry name" value="Ribonuclease Inhibitor"/>
    <property type="match status" value="2"/>
</dbReference>
<dbReference type="InterPro" id="IPR032675">
    <property type="entry name" value="LRR_dom_sf"/>
</dbReference>
<dbReference type="InterPro" id="IPR057207">
    <property type="entry name" value="FBXL15_LRR"/>
</dbReference>
<accession>A0A397S594</accession>
<reference evidence="2 3" key="1">
    <citation type="submission" date="2018-06" db="EMBL/GenBank/DDBJ databases">
        <title>Comparative genomics reveals the genomic features of Rhizophagus irregularis, R. cerebriforme, R. diaphanum and Gigaspora rosea, and their symbiotic lifestyle signature.</title>
        <authorList>
            <person name="Morin E."/>
            <person name="San Clemente H."/>
            <person name="Chen E.C.H."/>
            <person name="De La Providencia I."/>
            <person name="Hainaut M."/>
            <person name="Kuo A."/>
            <person name="Kohler A."/>
            <person name="Murat C."/>
            <person name="Tang N."/>
            <person name="Roy S."/>
            <person name="Loubradou J."/>
            <person name="Henrissat B."/>
            <person name="Grigoriev I.V."/>
            <person name="Corradi N."/>
            <person name="Roux C."/>
            <person name="Martin F.M."/>
        </authorList>
    </citation>
    <scope>NUCLEOTIDE SEQUENCE [LARGE SCALE GENOMIC DNA]</scope>
    <source>
        <strain evidence="2 3">DAOM 227022</strain>
    </source>
</reference>
<dbReference type="SUPFAM" id="SSF52047">
    <property type="entry name" value="RNI-like"/>
    <property type="match status" value="1"/>
</dbReference>
<organism evidence="2 3">
    <name type="scientific">Glomus cerebriforme</name>
    <dbReference type="NCBI Taxonomy" id="658196"/>
    <lineage>
        <taxon>Eukaryota</taxon>
        <taxon>Fungi</taxon>
        <taxon>Fungi incertae sedis</taxon>
        <taxon>Mucoromycota</taxon>
        <taxon>Glomeromycotina</taxon>
        <taxon>Glomeromycetes</taxon>
        <taxon>Glomerales</taxon>
        <taxon>Glomeraceae</taxon>
        <taxon>Glomus</taxon>
    </lineage>
</organism>